<accession>A0A7C8ID01</accession>
<reference evidence="2 3" key="1">
    <citation type="submission" date="2020-01" db="EMBL/GenBank/DDBJ databases">
        <authorList>
            <consortium name="DOE Joint Genome Institute"/>
            <person name="Haridas S."/>
            <person name="Albert R."/>
            <person name="Binder M."/>
            <person name="Bloem J."/>
            <person name="Labutti K."/>
            <person name="Salamov A."/>
            <person name="Andreopoulos B."/>
            <person name="Baker S.E."/>
            <person name="Barry K."/>
            <person name="Bills G."/>
            <person name="Bluhm B.H."/>
            <person name="Cannon C."/>
            <person name="Castanera R."/>
            <person name="Culley D.E."/>
            <person name="Daum C."/>
            <person name="Ezra D."/>
            <person name="Gonzalez J.B."/>
            <person name="Henrissat B."/>
            <person name="Kuo A."/>
            <person name="Liang C."/>
            <person name="Lipzen A."/>
            <person name="Lutzoni F."/>
            <person name="Magnuson J."/>
            <person name="Mondo S."/>
            <person name="Nolan M."/>
            <person name="Ohm R."/>
            <person name="Pangilinan J."/>
            <person name="Park H.-J.H."/>
            <person name="Ramirez L."/>
            <person name="Alfaro M."/>
            <person name="Sun H."/>
            <person name="Tritt A."/>
            <person name="Yoshinaga Y."/>
            <person name="Zwiers L.-H.L."/>
            <person name="Turgeon B.G."/>
            <person name="Goodwin S.B."/>
            <person name="Spatafora J.W."/>
            <person name="Crous P.W."/>
            <person name="Grigoriev I.V."/>
        </authorList>
    </citation>
    <scope>NUCLEOTIDE SEQUENCE [LARGE SCALE GENOMIC DNA]</scope>
    <source>
        <strain evidence="2 3">CBS 611.86</strain>
    </source>
</reference>
<comment type="caution">
    <text evidence="2">The sequence shown here is derived from an EMBL/GenBank/DDBJ whole genome shotgun (WGS) entry which is preliminary data.</text>
</comment>
<gene>
    <name evidence="2" type="ORF">BDV95DRAFT_602446</name>
</gene>
<evidence type="ECO:0000313" key="2">
    <source>
        <dbReference type="EMBL" id="KAF2876468.1"/>
    </source>
</evidence>
<dbReference type="Proteomes" id="UP000481861">
    <property type="component" value="Unassembled WGS sequence"/>
</dbReference>
<dbReference type="AlphaFoldDB" id="A0A7C8ID01"/>
<name>A0A7C8ID01_9PLEO</name>
<dbReference type="EMBL" id="JAADJZ010000003">
    <property type="protein sequence ID" value="KAF2876468.1"/>
    <property type="molecule type" value="Genomic_DNA"/>
</dbReference>
<evidence type="ECO:0000313" key="3">
    <source>
        <dbReference type="Proteomes" id="UP000481861"/>
    </source>
</evidence>
<proteinExistence type="predicted"/>
<organism evidence="2 3">
    <name type="scientific">Massariosphaeria phaeospora</name>
    <dbReference type="NCBI Taxonomy" id="100035"/>
    <lineage>
        <taxon>Eukaryota</taxon>
        <taxon>Fungi</taxon>
        <taxon>Dikarya</taxon>
        <taxon>Ascomycota</taxon>
        <taxon>Pezizomycotina</taxon>
        <taxon>Dothideomycetes</taxon>
        <taxon>Pleosporomycetidae</taxon>
        <taxon>Pleosporales</taxon>
        <taxon>Pleosporales incertae sedis</taxon>
        <taxon>Massariosphaeria</taxon>
    </lineage>
</organism>
<feature type="region of interest" description="Disordered" evidence="1">
    <location>
        <begin position="1"/>
        <end position="33"/>
    </location>
</feature>
<feature type="compositionally biased region" description="Low complexity" evidence="1">
    <location>
        <begin position="13"/>
        <end position="24"/>
    </location>
</feature>
<sequence length="101" mass="10206">MAGVVGARRPAGSTTPDLPSTMSPSPSPSPSPLDCAFTPIASLWSLHSAMAAVAPASHTPDAARPPPLREGPRAGNAICACAGAVIQEANKTRTARVNCFD</sequence>
<evidence type="ECO:0000256" key="1">
    <source>
        <dbReference type="SAM" id="MobiDB-lite"/>
    </source>
</evidence>
<keyword evidence="3" id="KW-1185">Reference proteome</keyword>
<feature type="region of interest" description="Disordered" evidence="1">
    <location>
        <begin position="54"/>
        <end position="73"/>
    </location>
</feature>
<protein>
    <submittedName>
        <fullName evidence="2">Uncharacterized protein</fullName>
    </submittedName>
</protein>